<dbReference type="RefSeq" id="WP_237870250.1">
    <property type="nucleotide sequence ID" value="NZ_JAKLTR010000003.1"/>
</dbReference>
<feature type="region of interest" description="Disordered" evidence="1">
    <location>
        <begin position="104"/>
        <end position="148"/>
    </location>
</feature>
<gene>
    <name evidence="4" type="ORF">LZZ85_07570</name>
</gene>
<sequence>MKQKFTPVVAHVAAWLLFFSLVLGFAIRMPNSGGDTTSRVFSVPFLIFSSVFLFLFYANYFLLFPRLYLRKKYFLYIAIGLVLFTGVYTLRPFEKVIRGLSPREQGHRPQMREGEEQRRFMSGPRDSLYAPPQGGPREGRRPPGMSNREHPTDIVSIILFVTVWSLSTAICVIREWKRTESRVMQAEADKANAELSFLKAQINPHFLFNTLNNIYSLAVTKNENTAESIMKLSNIMRYVTDDVTEDYVSLENEIECLRDYIDLQRLRLGKKMTVSFIVEGQAAGKKIAPLILMNFIENVFKYGISSHEESVIEIKLSAQDDHIRFFCRNRLFEAKTSSDRAGIGVKNTRQRLQRLYPDRHFLNITTDDGFYTVQLTLQV</sequence>
<dbReference type="Gene3D" id="3.30.565.10">
    <property type="entry name" value="Histidine kinase-like ATPase, C-terminal domain"/>
    <property type="match status" value="1"/>
</dbReference>
<dbReference type="EMBL" id="JAKLTR010000003">
    <property type="protein sequence ID" value="MCG2614134.1"/>
    <property type="molecule type" value="Genomic_DNA"/>
</dbReference>
<protein>
    <submittedName>
        <fullName evidence="4">Sensor histidine kinase</fullName>
    </submittedName>
</protein>
<feature type="compositionally biased region" description="Basic and acidic residues" evidence="1">
    <location>
        <begin position="137"/>
        <end position="148"/>
    </location>
</feature>
<dbReference type="InterPro" id="IPR010559">
    <property type="entry name" value="Sig_transdc_His_kin_internal"/>
</dbReference>
<keyword evidence="4" id="KW-0808">Transferase</keyword>
<dbReference type="SUPFAM" id="SSF55874">
    <property type="entry name" value="ATPase domain of HSP90 chaperone/DNA topoisomerase II/histidine kinase"/>
    <property type="match status" value="1"/>
</dbReference>
<keyword evidence="2" id="KW-0472">Membrane</keyword>
<comment type="caution">
    <text evidence="4">The sequence shown here is derived from an EMBL/GenBank/DDBJ whole genome shotgun (WGS) entry which is preliminary data.</text>
</comment>
<evidence type="ECO:0000313" key="5">
    <source>
        <dbReference type="Proteomes" id="UP001165367"/>
    </source>
</evidence>
<evidence type="ECO:0000256" key="1">
    <source>
        <dbReference type="SAM" id="MobiDB-lite"/>
    </source>
</evidence>
<dbReference type="InterPro" id="IPR050640">
    <property type="entry name" value="Bact_2-comp_sensor_kinase"/>
</dbReference>
<evidence type="ECO:0000259" key="3">
    <source>
        <dbReference type="Pfam" id="PF06580"/>
    </source>
</evidence>
<keyword evidence="2" id="KW-1133">Transmembrane helix</keyword>
<reference evidence="4" key="1">
    <citation type="submission" date="2022-01" db="EMBL/GenBank/DDBJ databases">
        <authorList>
            <person name="Jo J.-H."/>
            <person name="Im W.-T."/>
        </authorList>
    </citation>
    <scope>NUCLEOTIDE SEQUENCE</scope>
    <source>
        <strain evidence="4">NA20</strain>
    </source>
</reference>
<feature type="transmembrane region" description="Helical" evidence="2">
    <location>
        <begin position="154"/>
        <end position="173"/>
    </location>
</feature>
<feature type="domain" description="Signal transduction histidine kinase internal region" evidence="3">
    <location>
        <begin position="193"/>
        <end position="271"/>
    </location>
</feature>
<dbReference type="Proteomes" id="UP001165367">
    <property type="component" value="Unassembled WGS sequence"/>
</dbReference>
<dbReference type="PANTHER" id="PTHR34220:SF7">
    <property type="entry name" value="SENSOR HISTIDINE KINASE YPDA"/>
    <property type="match status" value="1"/>
</dbReference>
<feature type="transmembrane region" description="Helical" evidence="2">
    <location>
        <begin position="73"/>
        <end position="90"/>
    </location>
</feature>
<keyword evidence="5" id="KW-1185">Reference proteome</keyword>
<dbReference type="GO" id="GO:0016301">
    <property type="term" value="F:kinase activity"/>
    <property type="evidence" value="ECO:0007669"/>
    <property type="project" value="UniProtKB-KW"/>
</dbReference>
<organism evidence="4 5">
    <name type="scientific">Terrimonas ginsenosidimutans</name>
    <dbReference type="NCBI Taxonomy" id="2908004"/>
    <lineage>
        <taxon>Bacteria</taxon>
        <taxon>Pseudomonadati</taxon>
        <taxon>Bacteroidota</taxon>
        <taxon>Chitinophagia</taxon>
        <taxon>Chitinophagales</taxon>
        <taxon>Chitinophagaceae</taxon>
        <taxon>Terrimonas</taxon>
    </lineage>
</organism>
<dbReference type="PANTHER" id="PTHR34220">
    <property type="entry name" value="SENSOR HISTIDINE KINASE YPDA"/>
    <property type="match status" value="1"/>
</dbReference>
<accession>A0ABS9KP73</accession>
<keyword evidence="4" id="KW-0418">Kinase</keyword>
<dbReference type="Pfam" id="PF06580">
    <property type="entry name" value="His_kinase"/>
    <property type="match status" value="1"/>
</dbReference>
<evidence type="ECO:0000313" key="4">
    <source>
        <dbReference type="EMBL" id="MCG2614134.1"/>
    </source>
</evidence>
<proteinExistence type="predicted"/>
<feature type="transmembrane region" description="Helical" evidence="2">
    <location>
        <begin position="40"/>
        <end position="61"/>
    </location>
</feature>
<dbReference type="InterPro" id="IPR036890">
    <property type="entry name" value="HATPase_C_sf"/>
</dbReference>
<keyword evidence="2" id="KW-0812">Transmembrane</keyword>
<evidence type="ECO:0000256" key="2">
    <source>
        <dbReference type="SAM" id="Phobius"/>
    </source>
</evidence>
<name>A0ABS9KP73_9BACT</name>
<feature type="compositionally biased region" description="Basic and acidic residues" evidence="1">
    <location>
        <begin position="104"/>
        <end position="119"/>
    </location>
</feature>